<dbReference type="AlphaFoldDB" id="A0ABD0TNE2"/>
<dbReference type="Gene3D" id="2.60.40.790">
    <property type="match status" value="1"/>
</dbReference>
<dbReference type="PRINTS" id="PR00299">
    <property type="entry name" value="ACRYSTALLIN"/>
</dbReference>
<dbReference type="InterPro" id="IPR002068">
    <property type="entry name" value="A-crystallin/Hsp20_dom"/>
</dbReference>
<evidence type="ECO:0000256" key="1">
    <source>
        <dbReference type="ARBA" id="ARBA00023016"/>
    </source>
</evidence>
<evidence type="ECO:0000313" key="8">
    <source>
        <dbReference type="EMBL" id="KAL0850750.1"/>
    </source>
</evidence>
<evidence type="ECO:0000256" key="4">
    <source>
        <dbReference type="PROSITE-ProRule" id="PRU00285"/>
    </source>
</evidence>
<gene>
    <name evidence="8" type="ORF">ABMA28_006692</name>
</gene>
<dbReference type="GO" id="GO:0005737">
    <property type="term" value="C:cytoplasm"/>
    <property type="evidence" value="ECO:0007669"/>
    <property type="project" value="UniProtKB-ARBA"/>
</dbReference>
<feature type="binding site" evidence="3">
    <location>
        <position position="103"/>
    </location>
    <ligand>
        <name>Zn(2+)</name>
        <dbReference type="ChEBI" id="CHEBI:29105"/>
        <label>1</label>
    </ligand>
</feature>
<keyword evidence="3" id="KW-0862">Zinc</keyword>
<dbReference type="InterPro" id="IPR055269">
    <property type="entry name" value="Alpha-crystallin/HSP_16"/>
</dbReference>
<evidence type="ECO:0000256" key="2">
    <source>
        <dbReference type="PIRNR" id="PIRNR036514"/>
    </source>
</evidence>
<accession>A0ABD0TNE2</accession>
<keyword evidence="1" id="KW-0346">Stress response</keyword>
<dbReference type="GO" id="GO:0009408">
    <property type="term" value="P:response to heat"/>
    <property type="evidence" value="ECO:0007669"/>
    <property type="project" value="UniProtKB-ARBA"/>
</dbReference>
<evidence type="ECO:0000256" key="3">
    <source>
        <dbReference type="PIRSR" id="PIRSR036514-1"/>
    </source>
</evidence>
<evidence type="ECO:0000259" key="7">
    <source>
        <dbReference type="PROSITE" id="PS01031"/>
    </source>
</evidence>
<dbReference type="Proteomes" id="UP001549921">
    <property type="component" value="Unassembled WGS sequence"/>
</dbReference>
<dbReference type="InterPro" id="IPR008978">
    <property type="entry name" value="HSP20-like_chaperone"/>
</dbReference>
<dbReference type="InterPro" id="IPR001436">
    <property type="entry name" value="Alpha-crystallin/sHSP_animal"/>
</dbReference>
<keyword evidence="3" id="KW-0479">Metal-binding</keyword>
<evidence type="ECO:0000313" key="9">
    <source>
        <dbReference type="Proteomes" id="UP001549921"/>
    </source>
</evidence>
<name>A0ABD0TNE2_LOXSC</name>
<evidence type="ECO:0000256" key="6">
    <source>
        <dbReference type="SAM" id="MobiDB-lite"/>
    </source>
</evidence>
<organism evidence="8 9">
    <name type="scientific">Loxostege sticticalis</name>
    <name type="common">Beet webworm moth</name>
    <dbReference type="NCBI Taxonomy" id="481309"/>
    <lineage>
        <taxon>Eukaryota</taxon>
        <taxon>Metazoa</taxon>
        <taxon>Ecdysozoa</taxon>
        <taxon>Arthropoda</taxon>
        <taxon>Hexapoda</taxon>
        <taxon>Insecta</taxon>
        <taxon>Pterygota</taxon>
        <taxon>Neoptera</taxon>
        <taxon>Endopterygota</taxon>
        <taxon>Lepidoptera</taxon>
        <taxon>Glossata</taxon>
        <taxon>Ditrysia</taxon>
        <taxon>Pyraloidea</taxon>
        <taxon>Crambidae</taxon>
        <taxon>Pyraustinae</taxon>
        <taxon>Loxostege</taxon>
    </lineage>
</organism>
<comment type="similarity">
    <text evidence="2 4 5">Belongs to the small heat shock protein (HSP20) family.</text>
</comment>
<protein>
    <recommendedName>
        <fullName evidence="7">SHSP domain-containing protein</fullName>
    </recommendedName>
</protein>
<dbReference type="PANTHER" id="PTHR45640">
    <property type="entry name" value="HEAT SHOCK PROTEIN HSP-12.2-RELATED"/>
    <property type="match status" value="1"/>
</dbReference>
<sequence>MSLLPFLLELERPRRLQDQHFALALTPEDVLTIVAPQHPRDYYRPWKQMSSILQDAGSTIKTDKEKFQINLDVQHFAPEEISVKTADGFLVIEGRHEEKKDEHGFVSRQFTRRYALPEGCNIDAVQSRLSSDGVLTVTAPLTCPASNERVVPIIQTGPVRTQPEGAKQEVGDGESADQPVENGQQ</sequence>
<feature type="binding site" evidence="3">
    <location>
        <position position="96"/>
    </location>
    <ligand>
        <name>Zn(2+)</name>
        <dbReference type="ChEBI" id="CHEBI:29105"/>
        <label>1</label>
    </ligand>
</feature>
<feature type="region of interest" description="Disordered" evidence="6">
    <location>
        <begin position="156"/>
        <end position="185"/>
    </location>
</feature>
<comment type="caution">
    <text evidence="8">The sequence shown here is derived from an EMBL/GenBank/DDBJ whole genome shotgun (WGS) entry which is preliminary data.</text>
</comment>
<dbReference type="EMBL" id="JBEDNZ010000002">
    <property type="protein sequence ID" value="KAL0850750.1"/>
    <property type="molecule type" value="Genomic_DNA"/>
</dbReference>
<feature type="domain" description="SHSP" evidence="7">
    <location>
        <begin position="47"/>
        <end position="156"/>
    </location>
</feature>
<dbReference type="SUPFAM" id="SSF49764">
    <property type="entry name" value="HSP20-like chaperones"/>
    <property type="match status" value="1"/>
</dbReference>
<dbReference type="CDD" id="cd06526">
    <property type="entry name" value="metazoan_ACD"/>
    <property type="match status" value="1"/>
</dbReference>
<dbReference type="PANTHER" id="PTHR45640:SF13">
    <property type="entry name" value="HEAT SHOCK PROTEIN 22-RELATED"/>
    <property type="match status" value="1"/>
</dbReference>
<proteinExistence type="inferred from homology"/>
<dbReference type="PIRSF" id="PIRSF036514">
    <property type="entry name" value="Sm_HSP_B1"/>
    <property type="match status" value="1"/>
</dbReference>
<reference evidence="8 9" key="1">
    <citation type="submission" date="2024-06" db="EMBL/GenBank/DDBJ databases">
        <title>A chromosome-level genome assembly of beet webworm, Loxostege sticticalis.</title>
        <authorList>
            <person name="Zhang Y."/>
        </authorList>
    </citation>
    <scope>NUCLEOTIDE SEQUENCE [LARGE SCALE GENOMIC DNA]</scope>
    <source>
        <strain evidence="8">AQ028</strain>
        <tissue evidence="8">Male pupae</tissue>
    </source>
</reference>
<evidence type="ECO:0000256" key="5">
    <source>
        <dbReference type="RuleBase" id="RU003616"/>
    </source>
</evidence>
<dbReference type="Pfam" id="PF00011">
    <property type="entry name" value="HSP20"/>
    <property type="match status" value="1"/>
</dbReference>
<dbReference type="PROSITE" id="PS01031">
    <property type="entry name" value="SHSP"/>
    <property type="match status" value="1"/>
</dbReference>
<feature type="binding site" evidence="3">
    <location>
        <position position="98"/>
    </location>
    <ligand>
        <name>Zn(2+)</name>
        <dbReference type="ChEBI" id="CHEBI:29105"/>
        <label>1</label>
    </ligand>
</feature>